<reference evidence="7 9" key="1">
    <citation type="journal article" date="2020" name="Stud. Mycol.">
        <title>101 Dothideomycetes genomes: a test case for predicting lifestyles and emergence of pathogens.</title>
        <authorList>
            <person name="Haridas S."/>
            <person name="Albert R."/>
            <person name="Binder M."/>
            <person name="Bloem J."/>
            <person name="Labutti K."/>
            <person name="Salamov A."/>
            <person name="Andreopoulos B."/>
            <person name="Baker S."/>
            <person name="Barry K."/>
            <person name="Bills G."/>
            <person name="Bluhm B."/>
            <person name="Cannon C."/>
            <person name="Castanera R."/>
            <person name="Culley D."/>
            <person name="Daum C."/>
            <person name="Ezra D."/>
            <person name="Gonzalez J."/>
            <person name="Henrissat B."/>
            <person name="Kuo A."/>
            <person name="Liang C."/>
            <person name="Lipzen A."/>
            <person name="Lutzoni F."/>
            <person name="Magnuson J."/>
            <person name="Mondo S."/>
            <person name="Nolan M."/>
            <person name="Ohm R."/>
            <person name="Pangilinan J."/>
            <person name="Park H.-J."/>
            <person name="Ramirez L."/>
            <person name="Alfaro M."/>
            <person name="Sun H."/>
            <person name="Tritt A."/>
            <person name="Yoshinaga Y."/>
            <person name="Zwiers L.-H."/>
            <person name="Turgeon B."/>
            <person name="Goodwin S."/>
            <person name="Spatafora J."/>
            <person name="Crous P."/>
            <person name="Grigoriev I."/>
        </authorList>
    </citation>
    <scope>NUCLEOTIDE SEQUENCE</scope>
    <source>
        <strain evidence="7 9">CBS 304.34</strain>
    </source>
</reference>
<dbReference type="GeneID" id="54465230"/>
<dbReference type="InterPro" id="IPR020892">
    <property type="entry name" value="Cyclophilin-type_PPIase_CS"/>
</dbReference>
<evidence type="ECO:0000256" key="2">
    <source>
        <dbReference type="ARBA" id="ARBA00004123"/>
    </source>
</evidence>
<dbReference type="InterPro" id="IPR029000">
    <property type="entry name" value="Cyclophilin-like_dom_sf"/>
</dbReference>
<dbReference type="Gene3D" id="2.40.100.10">
    <property type="entry name" value="Cyclophilin-like"/>
    <property type="match status" value="1"/>
</dbReference>
<dbReference type="SUPFAM" id="SSF50891">
    <property type="entry name" value="Cyclophilin-like"/>
    <property type="match status" value="1"/>
</dbReference>
<reference evidence="9" key="2">
    <citation type="submission" date="2020-04" db="EMBL/GenBank/DDBJ databases">
        <authorList>
            <consortium name="NCBI Genome Project"/>
        </authorList>
    </citation>
    <scope>NUCLEOTIDE SEQUENCE</scope>
    <source>
        <strain evidence="9">CBS 304.34</strain>
    </source>
</reference>
<dbReference type="AlphaFoldDB" id="A0A6A6YSE4"/>
<dbReference type="RefSeq" id="XP_033578257.1">
    <property type="nucleotide sequence ID" value="XM_033724337.1"/>
</dbReference>
<dbReference type="InterPro" id="IPR044666">
    <property type="entry name" value="Cyclophilin_A-like"/>
</dbReference>
<organism evidence="7">
    <name type="scientific">Mytilinidion resinicola</name>
    <dbReference type="NCBI Taxonomy" id="574789"/>
    <lineage>
        <taxon>Eukaryota</taxon>
        <taxon>Fungi</taxon>
        <taxon>Dikarya</taxon>
        <taxon>Ascomycota</taxon>
        <taxon>Pezizomycotina</taxon>
        <taxon>Dothideomycetes</taxon>
        <taxon>Pleosporomycetidae</taxon>
        <taxon>Mytilinidiales</taxon>
        <taxon>Mytilinidiaceae</taxon>
        <taxon>Mytilinidion</taxon>
    </lineage>
</organism>
<sequence length="498" mass="54024">MSSVYNLEPQPTAKVLLQTTSGDIEIELFAKQTPITSRNFIQLCLDGYYDGTIFHRLVPGFIIQGGDPTGTGSGGESSYDGEPFVDEYHSRLKYNRRGLLGMANSGKKDDNGSQFFLTLGNTPELTGKNTFFGRVAGDTIYNLMKMGEADLAEEGGDRPLYPTKITGTEILVNPFEGMEKRIKTAKSAVEEVKPKKKPKRKAGKALLSFGGDEGEDDAPAPIVKKAKFNPNLVDTGEVNQPAKRTAPTPAAVEPTKEIPIRRPTPASPSPAPPSAPARASKPNSPPRKVKPRSPSRSPSPESRQAALLARTNAQIAELKASMKRTTATSAAAAPKKKSALEALIPETSVRARKRRPGATNAETDKDTLALLDAFKAKLESAPAVEKHPLHIPAAENGASNGDHAPLNGKSVPAPEDDDEKTCDLHFIVGCQSCTAWDAQQEEESEDDDGWMSHALSFAKDRLGKDLEWKRKNEEELVVIDPREKAKEIKKGRKGKEKR</sequence>
<dbReference type="OrthoDB" id="442970at2759"/>
<keyword evidence="3" id="KW-0539">Nucleus</keyword>
<dbReference type="InterPro" id="IPR002130">
    <property type="entry name" value="Cyclophilin-type_PPIase_dom"/>
</dbReference>
<comment type="similarity">
    <text evidence="4">Belongs to the cyclophilin-type PPIase family. CWC27 subfamily.</text>
</comment>
<accession>A0A6A6YSE4</accession>
<name>A0A6A6YSE4_9PEZI</name>
<dbReference type="PANTHER" id="PTHR45625">
    <property type="entry name" value="PEPTIDYL-PROLYL CIS-TRANS ISOMERASE-RELATED"/>
    <property type="match status" value="1"/>
</dbReference>
<comment type="subcellular location">
    <subcellularLocation>
        <location evidence="2">Nucleus</location>
    </subcellularLocation>
</comment>
<feature type="compositionally biased region" description="Low complexity" evidence="5">
    <location>
        <begin position="323"/>
        <end position="333"/>
    </location>
</feature>
<dbReference type="PROSITE" id="PS50072">
    <property type="entry name" value="CSA_PPIASE_2"/>
    <property type="match status" value="1"/>
</dbReference>
<dbReference type="PROSITE" id="PS00170">
    <property type="entry name" value="CSA_PPIASE_1"/>
    <property type="match status" value="1"/>
</dbReference>
<dbReference type="Pfam" id="PF00160">
    <property type="entry name" value="Pro_isomerase"/>
    <property type="match status" value="1"/>
</dbReference>
<dbReference type="GO" id="GO:0006457">
    <property type="term" value="P:protein folding"/>
    <property type="evidence" value="ECO:0007669"/>
    <property type="project" value="InterPro"/>
</dbReference>
<evidence type="ECO:0000256" key="4">
    <source>
        <dbReference type="ARBA" id="ARBA00038509"/>
    </source>
</evidence>
<feature type="region of interest" description="Disordered" evidence="5">
    <location>
        <begin position="226"/>
        <end position="306"/>
    </location>
</feature>
<proteinExistence type="inferred from homology"/>
<evidence type="ECO:0000313" key="8">
    <source>
        <dbReference type="Proteomes" id="UP000504636"/>
    </source>
</evidence>
<dbReference type="GO" id="GO:0003755">
    <property type="term" value="F:peptidyl-prolyl cis-trans isomerase activity"/>
    <property type="evidence" value="ECO:0007669"/>
    <property type="project" value="UniProtKB-EC"/>
</dbReference>
<feature type="domain" description="PPIase cyclophilin-type" evidence="6">
    <location>
        <begin position="22"/>
        <end position="170"/>
    </location>
</feature>
<feature type="region of interest" description="Disordered" evidence="5">
    <location>
        <begin position="393"/>
        <end position="418"/>
    </location>
</feature>
<feature type="compositionally biased region" description="Low complexity" evidence="5">
    <location>
        <begin position="294"/>
        <end position="303"/>
    </location>
</feature>
<dbReference type="Proteomes" id="UP000504636">
    <property type="component" value="Unplaced"/>
</dbReference>
<comment type="catalytic activity">
    <reaction evidence="1">
        <text>[protein]-peptidylproline (omega=180) = [protein]-peptidylproline (omega=0)</text>
        <dbReference type="Rhea" id="RHEA:16237"/>
        <dbReference type="Rhea" id="RHEA-COMP:10747"/>
        <dbReference type="Rhea" id="RHEA-COMP:10748"/>
        <dbReference type="ChEBI" id="CHEBI:83833"/>
        <dbReference type="ChEBI" id="CHEBI:83834"/>
        <dbReference type="EC" id="5.2.1.8"/>
    </reaction>
</comment>
<keyword evidence="8" id="KW-1185">Reference proteome</keyword>
<protein>
    <submittedName>
        <fullName evidence="7 9">Cyclophilin-like protein</fullName>
    </submittedName>
</protein>
<evidence type="ECO:0000256" key="3">
    <source>
        <dbReference type="ARBA" id="ARBA00023242"/>
    </source>
</evidence>
<dbReference type="PRINTS" id="PR00153">
    <property type="entry name" value="CSAPPISMRASE"/>
</dbReference>
<evidence type="ECO:0000313" key="9">
    <source>
        <dbReference type="RefSeq" id="XP_033578257.1"/>
    </source>
</evidence>
<feature type="compositionally biased region" description="Pro residues" evidence="5">
    <location>
        <begin position="265"/>
        <end position="275"/>
    </location>
</feature>
<evidence type="ECO:0000256" key="1">
    <source>
        <dbReference type="ARBA" id="ARBA00000971"/>
    </source>
</evidence>
<evidence type="ECO:0000313" key="7">
    <source>
        <dbReference type="EMBL" id="KAF2811293.1"/>
    </source>
</evidence>
<gene>
    <name evidence="7 9" type="ORF">BDZ99DRAFT_508532</name>
</gene>
<reference evidence="9" key="3">
    <citation type="submission" date="2025-04" db="UniProtKB">
        <authorList>
            <consortium name="RefSeq"/>
        </authorList>
    </citation>
    <scope>IDENTIFICATION</scope>
    <source>
        <strain evidence="9">CBS 304.34</strain>
    </source>
</reference>
<dbReference type="CDD" id="cd01925">
    <property type="entry name" value="cyclophilin_CeCYP16-like"/>
    <property type="match status" value="1"/>
</dbReference>
<dbReference type="GO" id="GO:0071013">
    <property type="term" value="C:catalytic step 2 spliceosome"/>
    <property type="evidence" value="ECO:0007669"/>
    <property type="project" value="TreeGrafter"/>
</dbReference>
<evidence type="ECO:0000259" key="6">
    <source>
        <dbReference type="PROSITE" id="PS50072"/>
    </source>
</evidence>
<evidence type="ECO:0000256" key="5">
    <source>
        <dbReference type="SAM" id="MobiDB-lite"/>
    </source>
</evidence>
<feature type="region of interest" description="Disordered" evidence="5">
    <location>
        <begin position="318"/>
        <end position="364"/>
    </location>
</feature>
<dbReference type="EMBL" id="MU003699">
    <property type="protein sequence ID" value="KAF2811293.1"/>
    <property type="molecule type" value="Genomic_DNA"/>
</dbReference>
<dbReference type="PANTHER" id="PTHR45625:SF6">
    <property type="entry name" value="SPLICEOSOME-ASSOCIATED PROTEIN CWC27 HOMOLOG"/>
    <property type="match status" value="1"/>
</dbReference>